<evidence type="ECO:0000313" key="2">
    <source>
        <dbReference type="EMBL" id="KAF0028512.1"/>
    </source>
</evidence>
<sequence>MFSMLQECQCQANKKIFTTTESVVMEYYLFNPRYPDDTQCASTRTVHRPASPRRLTDMPESKYYFLQMASHFHTRRNCAKLRSVQRFQNTLLLLRRCHCQHYPFTLVELFCILHMVMNVLIYILRPRPEVVDGDDNISAGNKVFKSRSERTLQSLYLMCEERRHRSPTRSSVFSDGSPNHSEDEKADTSPFGRVPNGSYLAPDSSDFRLIYQAATFVSERERGIHSATERHVPLPSDGLRSVHVQTTLYAVQYKLLTNAFTRFRR</sequence>
<reference evidence="2 3" key="1">
    <citation type="submission" date="2019-06" db="EMBL/GenBank/DDBJ databases">
        <title>Draft genomes of female and male turbot (Scophthalmus maximus).</title>
        <authorList>
            <person name="Xu H."/>
            <person name="Xu X.-W."/>
            <person name="Shao C."/>
            <person name="Chen S."/>
        </authorList>
    </citation>
    <scope>NUCLEOTIDE SEQUENCE [LARGE SCALE GENOMIC DNA]</scope>
    <source>
        <strain evidence="2">Ysfricsl-2016a</strain>
        <tissue evidence="2">Blood</tissue>
    </source>
</reference>
<accession>A0A6A4SD47</accession>
<feature type="compositionally biased region" description="Polar residues" evidence="1">
    <location>
        <begin position="168"/>
        <end position="179"/>
    </location>
</feature>
<proteinExistence type="predicted"/>
<dbReference type="Proteomes" id="UP000438429">
    <property type="component" value="Unassembled WGS sequence"/>
</dbReference>
<protein>
    <submittedName>
        <fullName evidence="2">Uncharacterized protein</fullName>
    </submittedName>
</protein>
<evidence type="ECO:0000256" key="1">
    <source>
        <dbReference type="SAM" id="MobiDB-lite"/>
    </source>
</evidence>
<feature type="region of interest" description="Disordered" evidence="1">
    <location>
        <begin position="167"/>
        <end position="195"/>
    </location>
</feature>
<dbReference type="AlphaFoldDB" id="A0A6A4SD47"/>
<name>A0A6A4SD47_SCOMX</name>
<comment type="caution">
    <text evidence="2">The sequence shown here is derived from an EMBL/GenBank/DDBJ whole genome shotgun (WGS) entry which is preliminary data.</text>
</comment>
<evidence type="ECO:0000313" key="3">
    <source>
        <dbReference type="Proteomes" id="UP000438429"/>
    </source>
</evidence>
<dbReference type="EMBL" id="VEVO01000017">
    <property type="protein sequence ID" value="KAF0028512.1"/>
    <property type="molecule type" value="Genomic_DNA"/>
</dbReference>
<gene>
    <name evidence="2" type="ORF">F2P81_019599</name>
</gene>
<organism evidence="2 3">
    <name type="scientific">Scophthalmus maximus</name>
    <name type="common">Turbot</name>
    <name type="synonym">Psetta maxima</name>
    <dbReference type="NCBI Taxonomy" id="52904"/>
    <lineage>
        <taxon>Eukaryota</taxon>
        <taxon>Metazoa</taxon>
        <taxon>Chordata</taxon>
        <taxon>Craniata</taxon>
        <taxon>Vertebrata</taxon>
        <taxon>Euteleostomi</taxon>
        <taxon>Actinopterygii</taxon>
        <taxon>Neopterygii</taxon>
        <taxon>Teleostei</taxon>
        <taxon>Neoteleostei</taxon>
        <taxon>Acanthomorphata</taxon>
        <taxon>Carangaria</taxon>
        <taxon>Pleuronectiformes</taxon>
        <taxon>Pleuronectoidei</taxon>
        <taxon>Scophthalmidae</taxon>
        <taxon>Scophthalmus</taxon>
    </lineage>
</organism>